<sequence>MSARLESLQQRLTALEDGILSPESSADLPLLNPLGSPSDKSSHTTFSEELAALESQVEALSASAQISSATDPHLFDQIAALKETLANPSSVPEYAKELILTHESDYLNYIHNLSEVKTKWDEEMVGSPSFDVGGEKQRRLELVEAKAADVIMRCKRLVGRVDTTVDAYADVVDKTNVMVKIVDERLKWAERGARNLEGKVGRVKKGGGGGGGGGGG</sequence>
<accession>A0A9W6ZAH5</accession>
<feature type="region of interest" description="Disordered" evidence="1">
    <location>
        <begin position="26"/>
        <end position="45"/>
    </location>
</feature>
<dbReference type="Proteomes" id="UP001165160">
    <property type="component" value="Unassembled WGS sequence"/>
</dbReference>
<gene>
    <name evidence="2" type="ORF">TrVE_jg11297</name>
</gene>
<evidence type="ECO:0000313" key="2">
    <source>
        <dbReference type="EMBL" id="GMH46570.1"/>
    </source>
</evidence>
<comment type="caution">
    <text evidence="2">The sequence shown here is derived from an EMBL/GenBank/DDBJ whole genome shotgun (WGS) entry which is preliminary data.</text>
</comment>
<name>A0A9W6ZAH5_9STRA</name>
<dbReference type="EMBL" id="BRXX01000547">
    <property type="protein sequence ID" value="GMH46570.1"/>
    <property type="molecule type" value="Genomic_DNA"/>
</dbReference>
<protein>
    <submittedName>
        <fullName evidence="2">Uncharacterized protein</fullName>
    </submittedName>
</protein>
<dbReference type="AlphaFoldDB" id="A0A9W6ZAH5"/>
<keyword evidence="3" id="KW-1185">Reference proteome</keyword>
<evidence type="ECO:0000256" key="1">
    <source>
        <dbReference type="SAM" id="MobiDB-lite"/>
    </source>
</evidence>
<feature type="non-terminal residue" evidence="2">
    <location>
        <position position="216"/>
    </location>
</feature>
<evidence type="ECO:0000313" key="3">
    <source>
        <dbReference type="Proteomes" id="UP001165160"/>
    </source>
</evidence>
<reference evidence="3" key="1">
    <citation type="journal article" date="2023" name="Commun. Biol.">
        <title>Genome analysis of Parmales, the sister group of diatoms, reveals the evolutionary specialization of diatoms from phago-mixotrophs to photoautotrophs.</title>
        <authorList>
            <person name="Ban H."/>
            <person name="Sato S."/>
            <person name="Yoshikawa S."/>
            <person name="Yamada K."/>
            <person name="Nakamura Y."/>
            <person name="Ichinomiya M."/>
            <person name="Sato N."/>
            <person name="Blanc-Mathieu R."/>
            <person name="Endo H."/>
            <person name="Kuwata A."/>
            <person name="Ogata H."/>
        </authorList>
    </citation>
    <scope>NUCLEOTIDE SEQUENCE [LARGE SCALE GENOMIC DNA]</scope>
    <source>
        <strain evidence="3">NIES 3699</strain>
    </source>
</reference>
<organism evidence="2 3">
    <name type="scientific">Triparma verrucosa</name>
    <dbReference type="NCBI Taxonomy" id="1606542"/>
    <lineage>
        <taxon>Eukaryota</taxon>
        <taxon>Sar</taxon>
        <taxon>Stramenopiles</taxon>
        <taxon>Ochrophyta</taxon>
        <taxon>Bolidophyceae</taxon>
        <taxon>Parmales</taxon>
        <taxon>Triparmaceae</taxon>
        <taxon>Triparma</taxon>
    </lineage>
</organism>
<proteinExistence type="predicted"/>